<feature type="region of interest" description="Disordered" evidence="3">
    <location>
        <begin position="121"/>
        <end position="141"/>
    </location>
</feature>
<dbReference type="PANTHER" id="PTHR12765">
    <property type="entry name" value="RED PROTEIN IK FACTOR CYTOKINE IK"/>
    <property type="match status" value="1"/>
</dbReference>
<dbReference type="AlphaFoldDB" id="G5B9K6"/>
<accession>G5B9K6</accession>
<dbReference type="InterPro" id="IPR012916">
    <property type="entry name" value="RED_N"/>
</dbReference>
<evidence type="ECO:0000259" key="4">
    <source>
        <dbReference type="Pfam" id="PF07808"/>
    </source>
</evidence>
<protein>
    <submittedName>
        <fullName evidence="5">Protein Red</fullName>
    </submittedName>
</protein>
<dbReference type="GO" id="GO:0005634">
    <property type="term" value="C:nucleus"/>
    <property type="evidence" value="ECO:0007669"/>
    <property type="project" value="UniProtKB-SubCell"/>
</dbReference>
<evidence type="ECO:0000256" key="2">
    <source>
        <dbReference type="ARBA" id="ARBA00023242"/>
    </source>
</evidence>
<reference evidence="5 6" key="1">
    <citation type="journal article" date="2011" name="Nature">
        <title>Genome sequencing reveals insights into physiology and longevity of the naked mole rat.</title>
        <authorList>
            <person name="Kim E.B."/>
            <person name="Fang X."/>
            <person name="Fushan A.A."/>
            <person name="Huang Z."/>
            <person name="Lobanov A.V."/>
            <person name="Han L."/>
            <person name="Marino S.M."/>
            <person name="Sun X."/>
            <person name="Turanov A.A."/>
            <person name="Yang P."/>
            <person name="Yim S.H."/>
            <person name="Zhao X."/>
            <person name="Kasaikina M.V."/>
            <person name="Stoletzki N."/>
            <person name="Peng C."/>
            <person name="Polak P."/>
            <person name="Xiong Z."/>
            <person name="Kiezun A."/>
            <person name="Zhu Y."/>
            <person name="Chen Y."/>
            <person name="Kryukov G.V."/>
            <person name="Zhang Q."/>
            <person name="Peshkin L."/>
            <person name="Yang L."/>
            <person name="Bronson R.T."/>
            <person name="Buffenstein R."/>
            <person name="Wang B."/>
            <person name="Han C."/>
            <person name="Li Q."/>
            <person name="Chen L."/>
            <person name="Zhao W."/>
            <person name="Sunyaev S.R."/>
            <person name="Park T.J."/>
            <person name="Zhang G."/>
            <person name="Wang J."/>
            <person name="Gladyshev V.N."/>
        </authorList>
    </citation>
    <scope>NUCLEOTIDE SEQUENCE [LARGE SCALE GENOMIC DNA]</scope>
</reference>
<evidence type="ECO:0000313" key="5">
    <source>
        <dbReference type="EMBL" id="EHB05967.1"/>
    </source>
</evidence>
<proteinExistence type="predicted"/>
<evidence type="ECO:0000256" key="1">
    <source>
        <dbReference type="ARBA" id="ARBA00004123"/>
    </source>
</evidence>
<feature type="domain" description="RED-like N-terminal" evidence="4">
    <location>
        <begin position="17"/>
        <end position="133"/>
    </location>
</feature>
<sequence length="141" mass="16252">MTGEFKEDGEPVIQRRKKKIYLANLHQQEIRSKREAAETSWYLDQAKECRDGVNQGYKETELISTVTNYKAVGPNEEADSSTEKRKQLIWQSQFLGGDIEHTHLVKGLDFSLLEKVHAEIASRERERERETDEKGTEGNQG</sequence>
<dbReference type="STRING" id="10181.G5B9K6"/>
<dbReference type="Pfam" id="PF07808">
    <property type="entry name" value="RED_N"/>
    <property type="match status" value="1"/>
</dbReference>
<dbReference type="InParanoid" id="G5B9K6"/>
<evidence type="ECO:0000313" key="6">
    <source>
        <dbReference type="Proteomes" id="UP000006813"/>
    </source>
</evidence>
<gene>
    <name evidence="5" type="ORF">GW7_04029</name>
</gene>
<evidence type="ECO:0000256" key="3">
    <source>
        <dbReference type="SAM" id="MobiDB-lite"/>
    </source>
</evidence>
<dbReference type="Proteomes" id="UP000006813">
    <property type="component" value="Unassembled WGS sequence"/>
</dbReference>
<keyword evidence="2" id="KW-0539">Nucleus</keyword>
<dbReference type="EMBL" id="JH169122">
    <property type="protein sequence ID" value="EHB05967.1"/>
    <property type="molecule type" value="Genomic_DNA"/>
</dbReference>
<comment type="subcellular location">
    <subcellularLocation>
        <location evidence="1">Nucleus</location>
    </subcellularLocation>
</comment>
<organism evidence="5 6">
    <name type="scientific">Heterocephalus glaber</name>
    <name type="common">Naked mole rat</name>
    <dbReference type="NCBI Taxonomy" id="10181"/>
    <lineage>
        <taxon>Eukaryota</taxon>
        <taxon>Metazoa</taxon>
        <taxon>Chordata</taxon>
        <taxon>Craniata</taxon>
        <taxon>Vertebrata</taxon>
        <taxon>Euteleostomi</taxon>
        <taxon>Mammalia</taxon>
        <taxon>Eutheria</taxon>
        <taxon>Euarchontoglires</taxon>
        <taxon>Glires</taxon>
        <taxon>Rodentia</taxon>
        <taxon>Hystricomorpha</taxon>
        <taxon>Bathyergidae</taxon>
        <taxon>Heterocephalus</taxon>
    </lineage>
</organism>
<dbReference type="InterPro" id="IPR039896">
    <property type="entry name" value="Red-like"/>
</dbReference>
<name>G5B9K6_HETGA</name>